<feature type="compositionally biased region" description="Basic and acidic residues" evidence="1">
    <location>
        <begin position="610"/>
        <end position="624"/>
    </location>
</feature>
<dbReference type="PANTHER" id="PTHR34282:SF1">
    <property type="entry name" value="DUF3741 DOMAIN-CONTAINING PROTEIN"/>
    <property type="match status" value="1"/>
</dbReference>
<evidence type="ECO:0000313" key="2">
    <source>
        <dbReference type="EMBL" id="KAA8528639.1"/>
    </source>
</evidence>
<dbReference type="PANTHER" id="PTHR34282">
    <property type="entry name" value="OS01G0228800 PROTEIN-RELATED"/>
    <property type="match status" value="1"/>
</dbReference>
<feature type="region of interest" description="Disordered" evidence="1">
    <location>
        <begin position="391"/>
        <end position="419"/>
    </location>
</feature>
<name>A0A5J5AEI7_9ASTE</name>
<proteinExistence type="predicted"/>
<feature type="region of interest" description="Disordered" evidence="1">
    <location>
        <begin position="468"/>
        <end position="702"/>
    </location>
</feature>
<feature type="compositionally biased region" description="Basic and acidic residues" evidence="1">
    <location>
        <begin position="518"/>
        <end position="551"/>
    </location>
</feature>
<feature type="compositionally biased region" description="Polar residues" evidence="1">
    <location>
        <begin position="642"/>
        <end position="676"/>
    </location>
</feature>
<reference evidence="2 3" key="1">
    <citation type="submission" date="2019-09" db="EMBL/GenBank/DDBJ databases">
        <title>A chromosome-level genome assembly of the Chinese tupelo Nyssa sinensis.</title>
        <authorList>
            <person name="Yang X."/>
            <person name="Kang M."/>
            <person name="Yang Y."/>
            <person name="Xiong H."/>
            <person name="Wang M."/>
            <person name="Zhang Z."/>
            <person name="Wang Z."/>
            <person name="Wu H."/>
            <person name="Ma T."/>
            <person name="Liu J."/>
            <person name="Xi Z."/>
        </authorList>
    </citation>
    <scope>NUCLEOTIDE SEQUENCE [LARGE SCALE GENOMIC DNA]</scope>
    <source>
        <strain evidence="2">J267</strain>
        <tissue evidence="2">Leaf</tissue>
    </source>
</reference>
<feature type="compositionally biased region" description="Basic and acidic residues" evidence="1">
    <location>
        <begin position="468"/>
        <end position="483"/>
    </location>
</feature>
<dbReference type="AlphaFoldDB" id="A0A5J5AEI7"/>
<sequence>MFSRKYFYVFYCSCVWINRWMWKARAYLQRISTNKSTGICKFFNIPEACDSLYNSTNFIMCCLPRQLNQLYNIMFIHFTSLQIGSKPAISQRSHGARRSLSIEESSKQIVPFGRGQNSKQVDLSMALAFALENGVKLHKMDTSGNSTSMLSYLHQIGRRTLDNGKMERRSSFDMQRSSSSRFPTFSHLHIEEISKGAQKLNQILRACSNGLNFDRYSIEIGKELLKGAIDLEESLRMLVNLQEASEYMISPQKKNKNNIRLLEEDEDDEEDAVEAAEQKQLDRPRFSFDKPSRNSHGIREVAKTDLKQKLMAITYSTEAPKFPGKEALTTSNLVPHKRSANVGPDFKTLTAFFEPKNHTSSSQSKQEKGRLSNVIAKLMGLELPENIDLKTTRKESSSKQQERTVLKKTAHASTKNAELKTRNTENLASLAIEKNVKQANEIPLIWDNAFVLKAEKIQATRNASFEKLVPDGKSQRKDLERANRMNPMSGSKKATFTTEGQQSNISQLNQITGSQKDFQQKERGHDNTKHNEPKGMEKVETRKPVLKDEQQQKSSQKYKSPEAANKLQEKIGSQESTLQTEKRNAYRLHPSTKQKPRDDHGLHQPHMLRKHEPQEEKNQTEKIEQQNAKQKLPVRKQKGSEVESNISLKPMQNATSSLKKQPHMNQAALSKRSSTKAIDVRQWKGLSDSRQQEDPVKDGSSINLKVNTNKLMNGNSYLNASPEEIGWETEKGKGSIPPVMEEKPDRLTATEKKVDSMKVHRSEAPRKIDEVVTRRNGTSYNFARPLKHQISILQEKKQKRHDKISGSQVAEQVSVNRSKEAPVRIMRSNKTEASIQSLNRAQQFHNEAEHAPTLYSSGGDECQSPKVPHNFIPNDSSQNITAGLSTVSIDLQGQEPAFIEVQELISHKTVSCPLNGANKESMELTYLLQHEDKKIPTSGTQELLTENETRLKQILMKSQLFLDTAEALFKLNIPVSILHASDYYSQDEESKLILDCGYEVMKRKGRRQECAVHPFEKISISSVKVRSLDDLVKQLYKDFESLKFYGRNGGDECDGAEYLHKMLERDVQIRDLDVNSMWDFGWNEMMFAFPEKGDIIRDVEKHVLNGLIDEITKDLLHVSVFI</sequence>
<organism evidence="2 3">
    <name type="scientific">Nyssa sinensis</name>
    <dbReference type="NCBI Taxonomy" id="561372"/>
    <lineage>
        <taxon>Eukaryota</taxon>
        <taxon>Viridiplantae</taxon>
        <taxon>Streptophyta</taxon>
        <taxon>Embryophyta</taxon>
        <taxon>Tracheophyta</taxon>
        <taxon>Spermatophyta</taxon>
        <taxon>Magnoliopsida</taxon>
        <taxon>eudicotyledons</taxon>
        <taxon>Gunneridae</taxon>
        <taxon>Pentapetalae</taxon>
        <taxon>asterids</taxon>
        <taxon>Cornales</taxon>
        <taxon>Nyssaceae</taxon>
        <taxon>Nyssa</taxon>
    </lineage>
</organism>
<feature type="compositionally biased region" description="Polar residues" evidence="1">
    <location>
        <begin position="805"/>
        <end position="815"/>
    </location>
</feature>
<evidence type="ECO:0000313" key="3">
    <source>
        <dbReference type="Proteomes" id="UP000325577"/>
    </source>
</evidence>
<dbReference type="OrthoDB" id="761625at2759"/>
<dbReference type="Proteomes" id="UP000325577">
    <property type="component" value="Linkage Group LG21"/>
</dbReference>
<protein>
    <recommendedName>
        <fullName evidence="4">DUF3741 domain-containing protein</fullName>
    </recommendedName>
</protein>
<feature type="region of interest" description="Disordered" evidence="1">
    <location>
        <begin position="796"/>
        <end position="815"/>
    </location>
</feature>
<keyword evidence="3" id="KW-1185">Reference proteome</keyword>
<gene>
    <name evidence="2" type="ORF">F0562_035994</name>
</gene>
<accession>A0A5J5AEI7</accession>
<evidence type="ECO:0008006" key="4">
    <source>
        <dbReference type="Google" id="ProtNLM"/>
    </source>
</evidence>
<dbReference type="EMBL" id="CM018045">
    <property type="protein sequence ID" value="KAA8528639.1"/>
    <property type="molecule type" value="Genomic_DNA"/>
</dbReference>
<feature type="compositionally biased region" description="Polar residues" evidence="1">
    <location>
        <begin position="486"/>
        <end position="517"/>
    </location>
</feature>
<evidence type="ECO:0000256" key="1">
    <source>
        <dbReference type="SAM" id="MobiDB-lite"/>
    </source>
</evidence>
<feature type="compositionally biased region" description="Basic and acidic residues" evidence="1">
    <location>
        <begin position="391"/>
        <end position="405"/>
    </location>
</feature>